<dbReference type="GeneID" id="43580256"/>
<keyword evidence="3" id="KW-1185">Reference proteome</keyword>
<sequence>MDSLENSLQQKFYLLPSELHREVSQYLPPEDLINLSCTCSLLRPIYSAASWLHCTVTPNNGISVIECPYWSRMVPLKTFLYPERYTKWFHKNHVQIVVLEQDCLRYMIVHAKFDFAWVCEAYPALSCMRIDYSLYKMSPEELESLTLNQLFNFAADPAFVNLNLCGDISLVCQMQRPEVVQSLEIKWDKGMGPFDCSFPNFCNLECFVFKPPEYFPINQYMKIMEKVACLPKLRQIETLHYLTGLSHNTVGVLALLPTDLEYCEVQLSCRKLWRESRSNIAPLELPQVTHLKVEDLRDPRMLSMLAHFPRLTSFTTTRCCISNRRTNFDQPIFNSVTKLVIYSKTRSDAFRFAMCLSKCVNLKALTFVPIALNYNYYSRSWAAPKIAAEVERFYKAMVDGKVDRWDSTKEVLRKTKFVSSDVPVAPLINMIANPLINASNPNIDAIVYMHSLWEYFFTCIEKLPVLEYLAVSEYYVLRNCINFRSMLKSTKTLKQVLFSPEKEDKSFMETSDLGDFIVKFPDESHVLDVELLMRSTRSISNNNTQSGQHPPLNDWGLNSCLRTFPLVHGNGNIPIAWHRGWDKIRYGPAAVARHGFSGWLR</sequence>
<proteinExistence type="predicted"/>
<accession>A0A5E8B7U3</accession>
<evidence type="ECO:0000313" key="2">
    <source>
        <dbReference type="EMBL" id="VVT46881.1"/>
    </source>
</evidence>
<evidence type="ECO:0000259" key="1">
    <source>
        <dbReference type="PROSITE" id="PS50181"/>
    </source>
</evidence>
<dbReference type="CDD" id="cd09917">
    <property type="entry name" value="F-box_SF"/>
    <property type="match status" value="1"/>
</dbReference>
<dbReference type="AlphaFoldDB" id="A0A5E8B7U3"/>
<feature type="domain" description="F-box" evidence="1">
    <location>
        <begin position="9"/>
        <end position="54"/>
    </location>
</feature>
<name>A0A5E8B7U3_9ASCO</name>
<reference evidence="2 3" key="1">
    <citation type="submission" date="2019-09" db="EMBL/GenBank/DDBJ databases">
        <authorList>
            <person name="Brejova B."/>
        </authorList>
    </citation>
    <scope>NUCLEOTIDE SEQUENCE [LARGE SCALE GENOMIC DNA]</scope>
</reference>
<dbReference type="Proteomes" id="UP000398389">
    <property type="component" value="Unassembled WGS sequence"/>
</dbReference>
<dbReference type="SUPFAM" id="SSF81383">
    <property type="entry name" value="F-box domain"/>
    <property type="match status" value="1"/>
</dbReference>
<organism evidence="2 3">
    <name type="scientific">Magnusiomyces paraingens</name>
    <dbReference type="NCBI Taxonomy" id="2606893"/>
    <lineage>
        <taxon>Eukaryota</taxon>
        <taxon>Fungi</taxon>
        <taxon>Dikarya</taxon>
        <taxon>Ascomycota</taxon>
        <taxon>Saccharomycotina</taxon>
        <taxon>Dipodascomycetes</taxon>
        <taxon>Dipodascales</taxon>
        <taxon>Dipodascaceae</taxon>
        <taxon>Magnusiomyces</taxon>
    </lineage>
</organism>
<dbReference type="InterPro" id="IPR001810">
    <property type="entry name" value="F-box_dom"/>
</dbReference>
<dbReference type="PROSITE" id="PS50181">
    <property type="entry name" value="FBOX"/>
    <property type="match status" value="1"/>
</dbReference>
<dbReference type="EMBL" id="CABVLU010000001">
    <property type="protein sequence ID" value="VVT46881.1"/>
    <property type="molecule type" value="Genomic_DNA"/>
</dbReference>
<dbReference type="InterPro" id="IPR036047">
    <property type="entry name" value="F-box-like_dom_sf"/>
</dbReference>
<protein>
    <recommendedName>
        <fullName evidence="1">F-box domain-containing protein</fullName>
    </recommendedName>
</protein>
<gene>
    <name evidence="2" type="ORF">SAPINGB_P001434</name>
</gene>
<evidence type="ECO:0000313" key="3">
    <source>
        <dbReference type="Proteomes" id="UP000398389"/>
    </source>
</evidence>
<dbReference type="Pfam" id="PF00646">
    <property type="entry name" value="F-box"/>
    <property type="match status" value="1"/>
</dbReference>
<dbReference type="RefSeq" id="XP_031852047.1">
    <property type="nucleotide sequence ID" value="XM_031996156.1"/>
</dbReference>